<feature type="domain" description="MACPF-like" evidence="2">
    <location>
        <begin position="203"/>
        <end position="444"/>
    </location>
</feature>
<dbReference type="Proteomes" id="UP001056384">
    <property type="component" value="Chromosome 7"/>
</dbReference>
<dbReference type="Pfam" id="PF22693">
    <property type="entry name" value="MACPF_1"/>
    <property type="match status" value="1"/>
</dbReference>
<feature type="region of interest" description="Disordered" evidence="1">
    <location>
        <begin position="380"/>
        <end position="399"/>
    </location>
</feature>
<name>A0A9Q9B1K8_9PEZI</name>
<gene>
    <name evidence="3" type="ORF">Slin15195_G090710</name>
</gene>
<evidence type="ECO:0000256" key="1">
    <source>
        <dbReference type="SAM" id="MobiDB-lite"/>
    </source>
</evidence>
<accession>A0A9Q9B1K8</accession>
<sequence length="804" mass="88164">MSATASAVAAAVGIPAVASPVAAEKGKTEEDAAAKKQEAMNAAVARFKDISTSLGGHEQAKAFFDTYGTEGFKPQAEAETELVKPKDLTLDSDIKDHSDKKLKMAERPEGFGAKYIEDQPWDVEEPTVVSIASALNVEEWQELFDTTKMLHGYVLNGANGISRARFQAFQLKPRPGQTYTDSAGLKPDFEVFDASSISIKETKTQVERSMAQNGFSSEAISASVAVSTPYVGGGVSASYATDSQKSKASSDFSDRQEYTATYNFPRARVFLDELNLEVTAECAQYLVNIQNAANKIKDNIDRKAKADEGGAVTSANRLLQQFYSRFGHIFACTVQLGGQLTSTKSASSFASVKDEQKRDAMQAAVAVSVESKFVSASAGYSKGKTDENESRASNTDSSSALAWNARGGNTLLCANPAAWANSVADYQQWRVMEQENVLPLPELISRLERLTDGGALAWPGIAKTFLTVAQNEYNQIPPVPPGTWTGKLSFETLDGQKVIIKDGCLCVSAQGKAAVFHALDADMKRRDEADPQMAQLYADHPLFLLPDNRQIARRPQSEGGQFPGLWVDPQRTDNRILPDSNNVSRWSLRPGSVLPARNRMMSAAWTPNKIVLKDGDEVGLFNHSYYAGGSYTTVDKPPMFAPFAVKKSDEAAIRVWKLDPADFNPLTDDEVRLKPNWAWTSPDRASIQSLMELSDRGAPISPTEEAQIETYRKVFTLSGTNWLDEYDVFLDKIYRQLSVLNFKFTRATVGEEAWIKARQNVGGKLPEMFDGAVKEWAKANGFTQPPGSTEPKIEALRLRVRFVN</sequence>
<dbReference type="EMBL" id="CP099424">
    <property type="protein sequence ID" value="USW55752.1"/>
    <property type="molecule type" value="Genomic_DNA"/>
</dbReference>
<dbReference type="AlphaFoldDB" id="A0A9Q9B1K8"/>
<organism evidence="3 4">
    <name type="scientific">Septoria linicola</name>
    <dbReference type="NCBI Taxonomy" id="215465"/>
    <lineage>
        <taxon>Eukaryota</taxon>
        <taxon>Fungi</taxon>
        <taxon>Dikarya</taxon>
        <taxon>Ascomycota</taxon>
        <taxon>Pezizomycotina</taxon>
        <taxon>Dothideomycetes</taxon>
        <taxon>Dothideomycetidae</taxon>
        <taxon>Mycosphaerellales</taxon>
        <taxon>Mycosphaerellaceae</taxon>
        <taxon>Septoria</taxon>
    </lineage>
</organism>
<evidence type="ECO:0000313" key="4">
    <source>
        <dbReference type="Proteomes" id="UP001056384"/>
    </source>
</evidence>
<proteinExistence type="predicted"/>
<evidence type="ECO:0000259" key="2">
    <source>
        <dbReference type="Pfam" id="PF22693"/>
    </source>
</evidence>
<keyword evidence="4" id="KW-1185">Reference proteome</keyword>
<reference evidence="3" key="1">
    <citation type="submission" date="2022-06" db="EMBL/GenBank/DDBJ databases">
        <title>Complete genome sequences of two strains of the flax pathogen Septoria linicola.</title>
        <authorList>
            <person name="Lapalu N."/>
            <person name="Simon A."/>
            <person name="Demenou B."/>
            <person name="Paumier D."/>
            <person name="Guillot M.-P."/>
            <person name="Gout L."/>
            <person name="Valade R."/>
        </authorList>
    </citation>
    <scope>NUCLEOTIDE SEQUENCE</scope>
    <source>
        <strain evidence="3">SE15195</strain>
    </source>
</reference>
<protein>
    <submittedName>
        <fullName evidence="3">Membrane attack complex component/perforin (MACPF) domain-containing protein</fullName>
    </submittedName>
</protein>
<evidence type="ECO:0000313" key="3">
    <source>
        <dbReference type="EMBL" id="USW55752.1"/>
    </source>
</evidence>
<dbReference type="InterPro" id="IPR054586">
    <property type="entry name" value="MACPF_1_fungal"/>
</dbReference>